<dbReference type="PANTHER" id="PTHR24221:SF654">
    <property type="entry name" value="ATP-BINDING CASSETTE SUB-FAMILY B MEMBER 6"/>
    <property type="match status" value="1"/>
</dbReference>
<keyword evidence="12" id="KW-1185">Reference proteome</keyword>
<dbReference type="Pfam" id="PF00664">
    <property type="entry name" value="ABC_membrane"/>
    <property type="match status" value="1"/>
</dbReference>
<feature type="region of interest" description="Disordered" evidence="7">
    <location>
        <begin position="1"/>
        <end position="21"/>
    </location>
</feature>
<feature type="domain" description="ABC transmembrane type-1" evidence="10">
    <location>
        <begin position="58"/>
        <end position="338"/>
    </location>
</feature>
<dbReference type="GO" id="GO:0005886">
    <property type="term" value="C:plasma membrane"/>
    <property type="evidence" value="ECO:0007669"/>
    <property type="project" value="UniProtKB-SubCell"/>
</dbReference>
<evidence type="ECO:0000256" key="8">
    <source>
        <dbReference type="SAM" id="Phobius"/>
    </source>
</evidence>
<dbReference type="PROSITE" id="PS00211">
    <property type="entry name" value="ABC_TRANSPORTER_1"/>
    <property type="match status" value="1"/>
</dbReference>
<dbReference type="PANTHER" id="PTHR24221">
    <property type="entry name" value="ATP-BINDING CASSETTE SUB-FAMILY B"/>
    <property type="match status" value="1"/>
</dbReference>
<evidence type="ECO:0000256" key="1">
    <source>
        <dbReference type="ARBA" id="ARBA00004651"/>
    </source>
</evidence>
<dbReference type="InterPro" id="IPR017871">
    <property type="entry name" value="ABC_transporter-like_CS"/>
</dbReference>
<reference evidence="11 12" key="1">
    <citation type="submission" date="2017-03" db="EMBL/GenBank/DDBJ databases">
        <authorList>
            <person name="Afonso C.L."/>
            <person name="Miller P.J."/>
            <person name="Scott M.A."/>
            <person name="Spackman E."/>
            <person name="Goraichik I."/>
            <person name="Dimitrov K.M."/>
            <person name="Suarez D.L."/>
            <person name="Swayne D.E."/>
        </authorList>
    </citation>
    <scope>NUCLEOTIDE SEQUENCE [LARGE SCALE GENOMIC DNA]</scope>
    <source>
        <strain evidence="11 12">CECT 7066</strain>
    </source>
</reference>
<dbReference type="InterPro" id="IPR011527">
    <property type="entry name" value="ABC1_TM_dom"/>
</dbReference>
<evidence type="ECO:0000256" key="5">
    <source>
        <dbReference type="ARBA" id="ARBA00022989"/>
    </source>
</evidence>
<feature type="domain" description="ABC transporter" evidence="9">
    <location>
        <begin position="371"/>
        <end position="596"/>
    </location>
</feature>
<dbReference type="EMBL" id="FWFV01000017">
    <property type="protein sequence ID" value="SLN70465.1"/>
    <property type="molecule type" value="Genomic_DNA"/>
</dbReference>
<keyword evidence="2 8" id="KW-0812">Transmembrane</keyword>
<dbReference type="Pfam" id="PF00005">
    <property type="entry name" value="ABC_tran"/>
    <property type="match status" value="1"/>
</dbReference>
<dbReference type="PROSITE" id="PS50929">
    <property type="entry name" value="ABC_TM1F"/>
    <property type="match status" value="1"/>
</dbReference>
<dbReference type="SUPFAM" id="SSF90123">
    <property type="entry name" value="ABC transporter transmembrane region"/>
    <property type="match status" value="1"/>
</dbReference>
<dbReference type="InterPro" id="IPR003439">
    <property type="entry name" value="ABC_transporter-like_ATP-bd"/>
</dbReference>
<dbReference type="OrthoDB" id="501491at2"/>
<feature type="transmembrane region" description="Helical" evidence="8">
    <location>
        <begin position="289"/>
        <end position="307"/>
    </location>
</feature>
<dbReference type="GO" id="GO:0016887">
    <property type="term" value="F:ATP hydrolysis activity"/>
    <property type="evidence" value="ECO:0007669"/>
    <property type="project" value="InterPro"/>
</dbReference>
<dbReference type="STRING" id="315423.SAMN04488020_11840"/>
<evidence type="ECO:0000256" key="2">
    <source>
        <dbReference type="ARBA" id="ARBA00022692"/>
    </source>
</evidence>
<keyword evidence="3" id="KW-0547">Nucleotide-binding</keyword>
<evidence type="ECO:0000259" key="10">
    <source>
        <dbReference type="PROSITE" id="PS50929"/>
    </source>
</evidence>
<dbReference type="SUPFAM" id="SSF52540">
    <property type="entry name" value="P-loop containing nucleoside triphosphate hydrolases"/>
    <property type="match status" value="1"/>
</dbReference>
<evidence type="ECO:0000313" key="12">
    <source>
        <dbReference type="Proteomes" id="UP000193870"/>
    </source>
</evidence>
<dbReference type="GO" id="GO:0140359">
    <property type="term" value="F:ABC-type transporter activity"/>
    <property type="evidence" value="ECO:0007669"/>
    <property type="project" value="InterPro"/>
</dbReference>
<accession>A0A1Y5TSM0</accession>
<protein>
    <submittedName>
        <fullName evidence="11">Heterocyst differentiation ATP-binding protein HepA</fullName>
    </submittedName>
</protein>
<evidence type="ECO:0000256" key="3">
    <source>
        <dbReference type="ARBA" id="ARBA00022741"/>
    </source>
</evidence>
<feature type="transmembrane region" description="Helical" evidence="8">
    <location>
        <begin position="201"/>
        <end position="219"/>
    </location>
</feature>
<sequence>MADSFANSQPPVSAPREDAPSPGREAVALLTIMPNRKLLMVAAIGLGIVASAAEALSIGLAVLLLFSVFGELAPGQASSGVLEMLNSSVLGFLGGGQVLIAAVFAALFLISAGFMYANNLLIGVISNRVAQQGRDMIHDRYIRMSYRDMQGLEPGELIHILSTESWTLGEGVSCLIRAIVAGCAVAVFTCGLFLISWPLGLIAVVGGAVAFAVLQLFSWSARRRGRRTLEANYTLSERMLVSVTGMRTLRLFAQEDDLAHRFRDASRLVSRRAIREEVIKSGSGPLVQLLALLVLVLLVACAVAFGIDEAAAVTAVMLIFRAQPYLNELETNRVSLAGLAPALAQVRRVRQWPVQPSPGRGEPFQGLREAIRFEDVDFAHDARLGSNLNGVSFEIRAGRTTALSGPSGSGKTTILNLLMRLYDPQSGRITADGTDIACFDRKSWLEGIAIAGQDIELLEGTLRQNLLVARPTATTDEIEQVCHDVEIFDMIAALPEGLETPVGAVAHRFSGGQRQRIGLARALLRDPDIMLLDEATSALETALEDRIRDRIFERLKGRTIILVSHRSGTAHMADDVIRIEDGRVTETRGGQPADQA</sequence>
<feature type="transmembrane region" description="Helical" evidence="8">
    <location>
        <begin position="174"/>
        <end position="195"/>
    </location>
</feature>
<dbReference type="InterPro" id="IPR036640">
    <property type="entry name" value="ABC1_TM_sf"/>
</dbReference>
<dbReference type="InterPro" id="IPR027417">
    <property type="entry name" value="P-loop_NTPase"/>
</dbReference>
<keyword evidence="6 8" id="KW-0472">Membrane</keyword>
<proteinExistence type="predicted"/>
<evidence type="ECO:0000256" key="4">
    <source>
        <dbReference type="ARBA" id="ARBA00022840"/>
    </source>
</evidence>
<feature type="compositionally biased region" description="Polar residues" evidence="7">
    <location>
        <begin position="1"/>
        <end position="11"/>
    </location>
</feature>
<dbReference type="InterPro" id="IPR003593">
    <property type="entry name" value="AAA+_ATPase"/>
</dbReference>
<dbReference type="GO" id="GO:0034040">
    <property type="term" value="F:ATPase-coupled lipid transmembrane transporter activity"/>
    <property type="evidence" value="ECO:0007669"/>
    <property type="project" value="TreeGrafter"/>
</dbReference>
<evidence type="ECO:0000259" key="9">
    <source>
        <dbReference type="PROSITE" id="PS50893"/>
    </source>
</evidence>
<evidence type="ECO:0000313" key="11">
    <source>
        <dbReference type="EMBL" id="SLN70465.1"/>
    </source>
</evidence>
<dbReference type="AlphaFoldDB" id="A0A1Y5TSM0"/>
<dbReference type="SMART" id="SM00382">
    <property type="entry name" value="AAA"/>
    <property type="match status" value="1"/>
</dbReference>
<feature type="transmembrane region" description="Helical" evidence="8">
    <location>
        <begin position="89"/>
        <end position="110"/>
    </location>
</feature>
<keyword evidence="5 8" id="KW-1133">Transmembrane helix</keyword>
<dbReference type="Gene3D" id="1.20.1560.10">
    <property type="entry name" value="ABC transporter type 1, transmembrane domain"/>
    <property type="match status" value="1"/>
</dbReference>
<dbReference type="RefSeq" id="WP_085855529.1">
    <property type="nucleotide sequence ID" value="NZ_FOPF01000018.1"/>
</dbReference>
<dbReference type="InterPro" id="IPR039421">
    <property type="entry name" value="Type_1_exporter"/>
</dbReference>
<evidence type="ECO:0000256" key="7">
    <source>
        <dbReference type="SAM" id="MobiDB-lite"/>
    </source>
</evidence>
<dbReference type="Proteomes" id="UP000193870">
    <property type="component" value="Unassembled WGS sequence"/>
</dbReference>
<name>A0A1Y5TSM0_9RHOB</name>
<evidence type="ECO:0000256" key="6">
    <source>
        <dbReference type="ARBA" id="ARBA00023136"/>
    </source>
</evidence>
<dbReference type="GO" id="GO:0005524">
    <property type="term" value="F:ATP binding"/>
    <property type="evidence" value="ECO:0007669"/>
    <property type="project" value="UniProtKB-KW"/>
</dbReference>
<keyword evidence="4 11" id="KW-0067">ATP-binding</keyword>
<feature type="transmembrane region" description="Helical" evidence="8">
    <location>
        <begin position="38"/>
        <end position="69"/>
    </location>
</feature>
<comment type="subcellular location">
    <subcellularLocation>
        <location evidence="1">Cell membrane</location>
        <topology evidence="1">Multi-pass membrane protein</topology>
    </subcellularLocation>
</comment>
<organism evidence="11 12">
    <name type="scientific">Palleronia marisminoris</name>
    <dbReference type="NCBI Taxonomy" id="315423"/>
    <lineage>
        <taxon>Bacteria</taxon>
        <taxon>Pseudomonadati</taxon>
        <taxon>Pseudomonadota</taxon>
        <taxon>Alphaproteobacteria</taxon>
        <taxon>Rhodobacterales</taxon>
        <taxon>Roseobacteraceae</taxon>
        <taxon>Palleronia</taxon>
    </lineage>
</organism>
<gene>
    <name evidence="11" type="primary">hepA</name>
    <name evidence="11" type="ORF">PAM7066_03583</name>
</gene>
<dbReference type="PROSITE" id="PS50893">
    <property type="entry name" value="ABC_TRANSPORTER_2"/>
    <property type="match status" value="1"/>
</dbReference>
<dbReference type="Gene3D" id="3.40.50.300">
    <property type="entry name" value="P-loop containing nucleotide triphosphate hydrolases"/>
    <property type="match status" value="1"/>
</dbReference>